<dbReference type="GO" id="GO:0005524">
    <property type="term" value="F:ATP binding"/>
    <property type="evidence" value="ECO:0007669"/>
    <property type="project" value="UniProtKB-UniRule"/>
</dbReference>
<dbReference type="GO" id="GO:0000725">
    <property type="term" value="P:recombinational repair"/>
    <property type="evidence" value="ECO:0007669"/>
    <property type="project" value="TreeGrafter"/>
</dbReference>
<dbReference type="GO" id="GO:0033202">
    <property type="term" value="C:DNA helicase complex"/>
    <property type="evidence" value="ECO:0007669"/>
    <property type="project" value="TreeGrafter"/>
</dbReference>
<dbReference type="OrthoDB" id="9810135at2"/>
<feature type="domain" description="UvrD-like helicase ATP-binding" evidence="16">
    <location>
        <begin position="3"/>
        <end position="444"/>
    </location>
</feature>
<accession>A0A135L4G4</accession>
<evidence type="ECO:0000259" key="16">
    <source>
        <dbReference type="PROSITE" id="PS51198"/>
    </source>
</evidence>
<dbReference type="SUPFAM" id="SSF52540">
    <property type="entry name" value="P-loop containing nucleoside triphosphate hydrolases"/>
    <property type="match status" value="1"/>
</dbReference>
<dbReference type="PROSITE" id="PS51198">
    <property type="entry name" value="UVRD_HELICASE_ATP_BIND"/>
    <property type="match status" value="1"/>
</dbReference>
<dbReference type="Gene3D" id="3.40.50.300">
    <property type="entry name" value="P-loop containing nucleotide triphosphate hydrolases"/>
    <property type="match status" value="3"/>
</dbReference>
<evidence type="ECO:0000256" key="3">
    <source>
        <dbReference type="ARBA" id="ARBA00022763"/>
    </source>
</evidence>
<dbReference type="Gene3D" id="3.90.320.10">
    <property type="match status" value="1"/>
</dbReference>
<gene>
    <name evidence="18" type="ORF">U473_07585</name>
</gene>
<evidence type="ECO:0000256" key="5">
    <source>
        <dbReference type="ARBA" id="ARBA00022806"/>
    </source>
</evidence>
<organism evidence="18 19">
    <name type="scientific">Tepidibacillus decaturensis</name>
    <dbReference type="NCBI Taxonomy" id="1413211"/>
    <lineage>
        <taxon>Bacteria</taxon>
        <taxon>Bacillati</taxon>
        <taxon>Bacillota</taxon>
        <taxon>Bacilli</taxon>
        <taxon>Bacillales</taxon>
        <taxon>Bacillaceae</taxon>
        <taxon>Tepidibacillus</taxon>
    </lineage>
</organism>
<keyword evidence="1" id="KW-0540">Nuclease</keyword>
<evidence type="ECO:0000256" key="13">
    <source>
        <dbReference type="ARBA" id="ARBA00048988"/>
    </source>
</evidence>
<reference evidence="18 19" key="1">
    <citation type="submission" date="2016-02" db="EMBL/GenBank/DDBJ databases">
        <title>Draft Genome for Tepidibacillus decaturensis nov. sp. Strain Z9, an Anaerobic, Moderately Thermophilic and Heterotrophic Bacterium from Deep Subsurface of the Illinois Basin, USA.</title>
        <authorList>
            <person name="Dong Y."/>
            <person name="Chang J.Y."/>
            <person name="Sanford R."/>
            <person name="Fouke B.W."/>
        </authorList>
    </citation>
    <scope>NUCLEOTIDE SEQUENCE [LARGE SCALE GENOMIC DNA]</scope>
    <source>
        <strain evidence="18 19">Z9</strain>
    </source>
</reference>
<dbReference type="Proteomes" id="UP000070352">
    <property type="component" value="Unassembled WGS sequence"/>
</dbReference>
<comment type="catalytic activity">
    <reaction evidence="13">
        <text>ATP + H2O = ADP + phosphate + H(+)</text>
        <dbReference type="Rhea" id="RHEA:13065"/>
        <dbReference type="ChEBI" id="CHEBI:15377"/>
        <dbReference type="ChEBI" id="CHEBI:15378"/>
        <dbReference type="ChEBI" id="CHEBI:30616"/>
        <dbReference type="ChEBI" id="CHEBI:43474"/>
        <dbReference type="ChEBI" id="CHEBI:456216"/>
        <dbReference type="EC" id="5.6.2.4"/>
    </reaction>
</comment>
<name>A0A135L4G4_9BACI</name>
<dbReference type="GO" id="GO:0004527">
    <property type="term" value="F:exonuclease activity"/>
    <property type="evidence" value="ECO:0007669"/>
    <property type="project" value="UniProtKB-KW"/>
</dbReference>
<dbReference type="Pfam" id="PF13361">
    <property type="entry name" value="UvrD_C"/>
    <property type="match status" value="1"/>
</dbReference>
<evidence type="ECO:0000256" key="10">
    <source>
        <dbReference type="ARBA" id="ARBA00023235"/>
    </source>
</evidence>
<keyword evidence="8" id="KW-0238">DNA-binding</keyword>
<dbReference type="CDD" id="cd17932">
    <property type="entry name" value="DEXQc_UvrD"/>
    <property type="match status" value="1"/>
</dbReference>
<proteinExistence type="predicted"/>
<dbReference type="GO" id="GO:0003677">
    <property type="term" value="F:DNA binding"/>
    <property type="evidence" value="ECO:0007669"/>
    <property type="project" value="UniProtKB-KW"/>
</dbReference>
<dbReference type="InterPro" id="IPR038726">
    <property type="entry name" value="PDDEXK_AddAB-type"/>
</dbReference>
<dbReference type="EC" id="5.6.2.4" evidence="12"/>
<comment type="catalytic activity">
    <reaction evidence="11">
        <text>Couples ATP hydrolysis with the unwinding of duplex DNA by translocating in the 3'-5' direction.</text>
        <dbReference type="EC" id="5.6.2.4"/>
    </reaction>
</comment>
<dbReference type="InterPro" id="IPR011335">
    <property type="entry name" value="Restrct_endonuc-II-like"/>
</dbReference>
<keyword evidence="5 14" id="KW-0347">Helicase</keyword>
<evidence type="ECO:0000256" key="14">
    <source>
        <dbReference type="PROSITE-ProRule" id="PRU00560"/>
    </source>
</evidence>
<dbReference type="PANTHER" id="PTHR11070">
    <property type="entry name" value="UVRD / RECB / PCRA DNA HELICASE FAMILY MEMBER"/>
    <property type="match status" value="1"/>
</dbReference>
<evidence type="ECO:0000256" key="8">
    <source>
        <dbReference type="ARBA" id="ARBA00023125"/>
    </source>
</evidence>
<dbReference type="GO" id="GO:0043138">
    <property type="term" value="F:3'-5' DNA helicase activity"/>
    <property type="evidence" value="ECO:0007669"/>
    <property type="project" value="UniProtKB-EC"/>
</dbReference>
<dbReference type="InterPro" id="IPR011604">
    <property type="entry name" value="PDDEXK-like_dom_sf"/>
</dbReference>
<evidence type="ECO:0000256" key="4">
    <source>
        <dbReference type="ARBA" id="ARBA00022801"/>
    </source>
</evidence>
<evidence type="ECO:0000256" key="12">
    <source>
        <dbReference type="ARBA" id="ARBA00034808"/>
    </source>
</evidence>
<dbReference type="Pfam" id="PF12705">
    <property type="entry name" value="PDDEXK_1"/>
    <property type="match status" value="1"/>
</dbReference>
<evidence type="ECO:0000256" key="7">
    <source>
        <dbReference type="ARBA" id="ARBA00022840"/>
    </source>
</evidence>
<dbReference type="Pfam" id="PF00580">
    <property type="entry name" value="UvrD-helicase"/>
    <property type="match status" value="1"/>
</dbReference>
<sequence>MAFPLTDEQRFAVDTLHLNCIVPAGAGSGKTRVLVERYLKIIEKYADVPNIIEQIVAITFTEKAAKEMKERVRKGMVERRDQAFESGDLDAANLWRNNIQRLERASISTIHSFCAKILREFPVEAKVDPEFQVLEATDTKWILADTIEREFKKFLKEEKEKGISPFYQWVSKAGFSRVFKQLQKVYEQISNTGIDFTQIKELTEAQFRFSPYQWITGIDQLIEAGDGLFNSDSNYKRFKEYREQWPNVKQQIVLAQEVGEGLQEAINQMIEITSGQFGKGLVSALRKKANDQAKELNQWLKAIEYHEWEKEYLTGFYPLLQKIDEAFRREKNKRNSLDFDDLQFQAIRLLEENQEVKEKLKKRISYLMIDEFQDNNQVQKRLISLLLKDDKQTIQPGRLFVVGDPKQSIYRFRGADVHVFKKMEQEISAMEGRIAPLQYNFRSHPDIIQFVNFFFEQVMSSDETSPNYYKEAIAKKEKIAEDEVVEFIPIYHDTDDEQSVREKEATYIAKRIEQLVARGVEPKEITILFRSMSQVKIYEQALLKKNIPYYVVGGRGFYQKQEIYDLLHVLKYLIDPTNKIALAGILRSPMVAITDDTLYHLLTKDIWNKPFNQWRSAINDLAQTEIEKVEHFVHWVSLLKKEVGRTKVSVLLKKILELTHYQTILFALPQGVQAVANVEKLIRQAEHFPGDNPYSVYEFLQRIERLIEESQEETEAAVESETGNTVKLMTIHQSKGLEFPYVFVPDLSRKPVNDDSLIRFNSKMGLSCKVPLLEGEWEEPIRWLYLSKIEKELERDESVRVFYVAATRAEQKLILSGKVEQVKKEIEVSEVLSTNTWSKWIDVVLKYETISLGEAIWHYPLKNGEVGRIKVIHYDDQETLQESDSMDEVEAVKSSKKNTNREIKVLNYTKPLQVSAEDTRYSVSSIKRYQQCPRYYYFTDRLSLFSTLDWLNEEKIDFNEEDVEMVGENTDENNGTNSLKTEQLTPSLKGTIVHQLLEALTHQPDQIGDWQKLLQKNLIKQGIRVENIVDTDWEVFQTEVHQFVDYFQQSPFFRQQPSDSYLTEYDFILSLRNGKIFGTIDRLDIHSDGTFSIIDYKTDKNVDKEIYEPQILTYALAIQKNLDLKPANGYLYFIRHNQIESIVIDEARLLEWEEQLEEIMNKINQSQAQEDFTQNLEHCSRCAFKNLCYKKD</sequence>
<evidence type="ECO:0000256" key="11">
    <source>
        <dbReference type="ARBA" id="ARBA00034617"/>
    </source>
</evidence>
<evidence type="ECO:0000313" key="18">
    <source>
        <dbReference type="EMBL" id="KXG43882.1"/>
    </source>
</evidence>
<evidence type="ECO:0000313" key="19">
    <source>
        <dbReference type="Proteomes" id="UP000070352"/>
    </source>
</evidence>
<keyword evidence="10" id="KW-0413">Isomerase</keyword>
<dbReference type="SUPFAM" id="SSF52980">
    <property type="entry name" value="Restriction endonuclease-like"/>
    <property type="match status" value="1"/>
</dbReference>
<evidence type="ECO:0000256" key="1">
    <source>
        <dbReference type="ARBA" id="ARBA00022722"/>
    </source>
</evidence>
<evidence type="ECO:0000256" key="2">
    <source>
        <dbReference type="ARBA" id="ARBA00022741"/>
    </source>
</evidence>
<dbReference type="InterPro" id="IPR027417">
    <property type="entry name" value="P-loop_NTPase"/>
</dbReference>
<evidence type="ECO:0000256" key="6">
    <source>
        <dbReference type="ARBA" id="ARBA00022839"/>
    </source>
</evidence>
<keyword evidence="6" id="KW-0269">Exonuclease</keyword>
<feature type="coiled-coil region" evidence="15">
    <location>
        <begin position="1142"/>
        <end position="1169"/>
    </location>
</feature>
<comment type="caution">
    <text evidence="18">The sequence shown here is derived from an EMBL/GenBank/DDBJ whole genome shotgun (WGS) entry which is preliminary data.</text>
</comment>
<feature type="domain" description="UvrD-like helicase C-terminal" evidence="17">
    <location>
        <begin position="457"/>
        <end position="736"/>
    </location>
</feature>
<keyword evidence="19" id="KW-1185">Reference proteome</keyword>
<dbReference type="Gene3D" id="3.30.160.800">
    <property type="match status" value="1"/>
</dbReference>
<dbReference type="InterPro" id="IPR014017">
    <property type="entry name" value="DNA_helicase_UvrD-like_C"/>
</dbReference>
<dbReference type="GO" id="GO:0005829">
    <property type="term" value="C:cytosol"/>
    <property type="evidence" value="ECO:0007669"/>
    <property type="project" value="TreeGrafter"/>
</dbReference>
<evidence type="ECO:0000256" key="9">
    <source>
        <dbReference type="ARBA" id="ARBA00023204"/>
    </source>
</evidence>
<dbReference type="InterPro" id="IPR014016">
    <property type="entry name" value="UvrD-like_ATP-bd"/>
</dbReference>
<keyword evidence="2 14" id="KW-0547">Nucleotide-binding</keyword>
<keyword evidence="3" id="KW-0227">DNA damage</keyword>
<protein>
    <recommendedName>
        <fullName evidence="12">DNA 3'-5' helicase</fullName>
        <ecNumber evidence="12">5.6.2.4</ecNumber>
    </recommendedName>
</protein>
<dbReference type="PANTHER" id="PTHR11070:SF48">
    <property type="entry name" value="ATP-DEPENDENT HELICASE_NUCLEASE SUBUNIT A"/>
    <property type="match status" value="1"/>
</dbReference>
<keyword evidence="4 14" id="KW-0378">Hydrolase</keyword>
<keyword evidence="9" id="KW-0234">DNA repair</keyword>
<dbReference type="EMBL" id="LSKU01000001">
    <property type="protein sequence ID" value="KXG43882.1"/>
    <property type="molecule type" value="Genomic_DNA"/>
</dbReference>
<evidence type="ECO:0000256" key="15">
    <source>
        <dbReference type="SAM" id="Coils"/>
    </source>
</evidence>
<keyword evidence="7 14" id="KW-0067">ATP-binding</keyword>
<dbReference type="AlphaFoldDB" id="A0A135L4G4"/>
<dbReference type="Gene3D" id="1.10.486.10">
    <property type="entry name" value="PCRA, domain 4"/>
    <property type="match status" value="1"/>
</dbReference>
<dbReference type="PROSITE" id="PS51217">
    <property type="entry name" value="UVRD_HELICASE_CTER"/>
    <property type="match status" value="1"/>
</dbReference>
<dbReference type="STRING" id="1413211.U473_07585"/>
<dbReference type="RefSeq" id="WP_068724936.1">
    <property type="nucleotide sequence ID" value="NZ_LSKU01000001.1"/>
</dbReference>
<evidence type="ECO:0000259" key="17">
    <source>
        <dbReference type="PROSITE" id="PS51217"/>
    </source>
</evidence>
<feature type="binding site" evidence="14">
    <location>
        <begin position="24"/>
        <end position="31"/>
    </location>
    <ligand>
        <name>ATP</name>
        <dbReference type="ChEBI" id="CHEBI:30616"/>
    </ligand>
</feature>
<keyword evidence="15" id="KW-0175">Coiled coil</keyword>
<dbReference type="InterPro" id="IPR000212">
    <property type="entry name" value="DNA_helicase_UvrD/REP"/>
</dbReference>